<name>A0A5B7J4L7_PORTR</name>
<keyword evidence="1" id="KW-0175">Coiled coil</keyword>
<keyword evidence="4" id="KW-1185">Reference proteome</keyword>
<feature type="region of interest" description="Disordered" evidence="2">
    <location>
        <begin position="1"/>
        <end position="56"/>
    </location>
</feature>
<accession>A0A5B7J4L7</accession>
<evidence type="ECO:0000313" key="3">
    <source>
        <dbReference type="EMBL" id="MPC91680.1"/>
    </source>
</evidence>
<sequence length="129" mass="14388">MIIEKKRSLVNTTQIEARSDPTPHEAMNDSAQEVSSPSSRPPEATHDTPLETTTQCSTTHEATLTFNEVVDSNSPNGVNLRELAKIINNIKTKLETKDLEIELLNTEVKAAYNTTENLQQRVTKLEGQR</sequence>
<organism evidence="3 4">
    <name type="scientific">Portunus trituberculatus</name>
    <name type="common">Swimming crab</name>
    <name type="synonym">Neptunus trituberculatus</name>
    <dbReference type="NCBI Taxonomy" id="210409"/>
    <lineage>
        <taxon>Eukaryota</taxon>
        <taxon>Metazoa</taxon>
        <taxon>Ecdysozoa</taxon>
        <taxon>Arthropoda</taxon>
        <taxon>Crustacea</taxon>
        <taxon>Multicrustacea</taxon>
        <taxon>Malacostraca</taxon>
        <taxon>Eumalacostraca</taxon>
        <taxon>Eucarida</taxon>
        <taxon>Decapoda</taxon>
        <taxon>Pleocyemata</taxon>
        <taxon>Brachyura</taxon>
        <taxon>Eubrachyura</taxon>
        <taxon>Portunoidea</taxon>
        <taxon>Portunidae</taxon>
        <taxon>Portuninae</taxon>
        <taxon>Portunus</taxon>
    </lineage>
</organism>
<dbReference type="EMBL" id="VSRR010088646">
    <property type="protein sequence ID" value="MPC91680.1"/>
    <property type="molecule type" value="Genomic_DNA"/>
</dbReference>
<feature type="compositionally biased region" description="Polar residues" evidence="2">
    <location>
        <begin position="29"/>
        <end position="38"/>
    </location>
</feature>
<evidence type="ECO:0000256" key="1">
    <source>
        <dbReference type="SAM" id="Coils"/>
    </source>
</evidence>
<dbReference type="AlphaFoldDB" id="A0A5B7J4L7"/>
<comment type="caution">
    <text evidence="3">The sequence shown here is derived from an EMBL/GenBank/DDBJ whole genome shotgun (WGS) entry which is preliminary data.</text>
</comment>
<feature type="compositionally biased region" description="Basic and acidic residues" evidence="2">
    <location>
        <begin position="17"/>
        <end position="27"/>
    </location>
</feature>
<evidence type="ECO:0000256" key="2">
    <source>
        <dbReference type="SAM" id="MobiDB-lite"/>
    </source>
</evidence>
<feature type="coiled-coil region" evidence="1">
    <location>
        <begin position="87"/>
        <end position="128"/>
    </location>
</feature>
<reference evidence="3 4" key="1">
    <citation type="submission" date="2019-05" db="EMBL/GenBank/DDBJ databases">
        <title>Another draft genome of Portunus trituberculatus and its Hox gene families provides insights of decapod evolution.</title>
        <authorList>
            <person name="Jeong J.-H."/>
            <person name="Song I."/>
            <person name="Kim S."/>
            <person name="Choi T."/>
            <person name="Kim D."/>
            <person name="Ryu S."/>
            <person name="Kim W."/>
        </authorList>
    </citation>
    <scope>NUCLEOTIDE SEQUENCE [LARGE SCALE GENOMIC DNA]</scope>
    <source>
        <tissue evidence="3">Muscle</tissue>
    </source>
</reference>
<proteinExistence type="predicted"/>
<protein>
    <submittedName>
        <fullName evidence="3">Uncharacterized protein</fullName>
    </submittedName>
</protein>
<evidence type="ECO:0000313" key="4">
    <source>
        <dbReference type="Proteomes" id="UP000324222"/>
    </source>
</evidence>
<gene>
    <name evidence="3" type="ORF">E2C01_086734</name>
</gene>
<dbReference type="Proteomes" id="UP000324222">
    <property type="component" value="Unassembled WGS sequence"/>
</dbReference>